<dbReference type="SMART" id="SM00028">
    <property type="entry name" value="TPR"/>
    <property type="match status" value="2"/>
</dbReference>
<name>A0AAV9Y1M6_9CRYT</name>
<accession>A0AAV9Y1M6</accession>
<keyword evidence="3" id="KW-1185">Reference proteome</keyword>
<comment type="caution">
    <text evidence="2">The sequence shown here is derived from an EMBL/GenBank/DDBJ whole genome shotgun (WGS) entry which is preliminary data.</text>
</comment>
<evidence type="ECO:0008006" key="4">
    <source>
        <dbReference type="Google" id="ProtNLM"/>
    </source>
</evidence>
<evidence type="ECO:0000313" key="2">
    <source>
        <dbReference type="EMBL" id="KAK6590827.1"/>
    </source>
</evidence>
<proteinExistence type="predicted"/>
<dbReference type="SUPFAM" id="SSF48452">
    <property type="entry name" value="TPR-like"/>
    <property type="match status" value="1"/>
</dbReference>
<dbReference type="PROSITE" id="PS50005">
    <property type="entry name" value="TPR"/>
    <property type="match status" value="1"/>
</dbReference>
<sequence>MSASSGREVTVEDDPNTKYLIENNVELPKSRLWKILERYYETVSIDAWRKNQVPSFITSNSRLANGYARLIHSFIMDQHAYNKSFKKVYIVEVGGGKYAPVWEDLGYTDVPFKYIFTDAMEASFSFLLRDSSVLVQFVERGWLDFARFNGNFSEPGDIFVGLNRNEQIPIDSSIVLVCNYVLDSLLTDALAINGDKNVSRATVSVYSTIEELDLTHPSIADRMTLTWGWKDLSYLDDQTEISERIEVNNDFIASFENDDGSKLSEKDLRILKYADYDVNLYKVIKSYLMLNREMSFVLPIGAIKMLRRFFEYTNGNICILIGDKGYPDDTEFMSIRPPHIAIHGCMSFMVNLDAMKKYFSNFGGSSIATRYKDTFQITCILGKRKSFFPRTIGSFIDSLDDLIPDNLLGIQKGFERIDLEEHSCSVGLKPFLGFLRYSNHDPFILWVLKKGILSTINDINIRQKEDIISDLRNVYKNIYPLESNIDVFDVLAQICLKGGFINEAIFYYNESLRCCPEYKHPSTFVNLAKCYQSQRNWKKAFFFCNEALKLDPDYSPALDFNSEYLNSSRRLNFIIVGCYSSWIFTDIIPTIQFDPMYNCIGVLPTCSTIDNAKKAFDNLEEIFNCSQENEVFSSSPVYFIDQLKNNKNIEDALAEVFYSYPHIEAVILDVPYSLLKPCVKIIWDNNKHLMTRSPTAHDVSTANELLDSKPPRSLWYDYSPLKFESSLYQVYNIIKQNGRLYAIHCKYDLPSEVINVSDQYKYDEIISRLIYTLSAIHIAIEGTLDWVFSPTGEGEPNKKTLFCGWSSPLRPRNDKVSNKNIGMSDEVHCTVTTEFVTWDKTLFQFEFHCDNCTVTLKKEGPIWLLLVRATKGRYETKIQCLGLQTANERFRKLCKDYNSDLYNSRDSVGFSAWWEAIIKAKQNPVHFSYKNKTLRN</sequence>
<evidence type="ECO:0000313" key="3">
    <source>
        <dbReference type="Proteomes" id="UP001311799"/>
    </source>
</evidence>
<feature type="repeat" description="TPR" evidence="1">
    <location>
        <begin position="521"/>
        <end position="554"/>
    </location>
</feature>
<evidence type="ECO:0000256" key="1">
    <source>
        <dbReference type="PROSITE-ProRule" id="PRU00339"/>
    </source>
</evidence>
<dbReference type="InterPro" id="IPR011990">
    <property type="entry name" value="TPR-like_helical_dom_sf"/>
</dbReference>
<organism evidence="2 3">
    <name type="scientific">Cryptosporidium xiaoi</name>
    <dbReference type="NCBI Taxonomy" id="659607"/>
    <lineage>
        <taxon>Eukaryota</taxon>
        <taxon>Sar</taxon>
        <taxon>Alveolata</taxon>
        <taxon>Apicomplexa</taxon>
        <taxon>Conoidasida</taxon>
        <taxon>Coccidia</taxon>
        <taxon>Eucoccidiorida</taxon>
        <taxon>Eimeriorina</taxon>
        <taxon>Cryptosporidiidae</taxon>
        <taxon>Cryptosporidium</taxon>
    </lineage>
</organism>
<dbReference type="EMBL" id="JAWDEY010000003">
    <property type="protein sequence ID" value="KAK6590827.1"/>
    <property type="molecule type" value="Genomic_DNA"/>
</dbReference>
<dbReference type="InterPro" id="IPR019734">
    <property type="entry name" value="TPR_rpt"/>
</dbReference>
<dbReference type="AlphaFoldDB" id="A0AAV9Y1M6"/>
<gene>
    <name evidence="2" type="ORF">RS030_121987</name>
</gene>
<dbReference type="Proteomes" id="UP001311799">
    <property type="component" value="Unassembled WGS sequence"/>
</dbReference>
<keyword evidence="1" id="KW-0802">TPR repeat</keyword>
<reference evidence="2 3" key="1">
    <citation type="submission" date="2023-10" db="EMBL/GenBank/DDBJ databases">
        <title>Comparative genomics analysis reveals potential genetic determinants of host preference in Cryptosporidium xiaoi.</title>
        <authorList>
            <person name="Xiao L."/>
            <person name="Li J."/>
        </authorList>
    </citation>
    <scope>NUCLEOTIDE SEQUENCE [LARGE SCALE GENOMIC DNA]</scope>
    <source>
        <strain evidence="2 3">52996</strain>
    </source>
</reference>
<dbReference type="Gene3D" id="1.25.40.10">
    <property type="entry name" value="Tetratricopeptide repeat domain"/>
    <property type="match status" value="1"/>
</dbReference>
<protein>
    <recommendedName>
        <fullName evidence="4">TPR repeat-containing protein</fullName>
    </recommendedName>
</protein>